<dbReference type="SUPFAM" id="SSF56349">
    <property type="entry name" value="DNA breaking-rejoining enzymes"/>
    <property type="match status" value="1"/>
</dbReference>
<organism evidence="1 2">
    <name type="scientific">Talaromyces marneffei (strain ATCC 18224 / CBS 334.59 / QM 7333)</name>
    <name type="common">Penicillium marneffei</name>
    <dbReference type="NCBI Taxonomy" id="441960"/>
    <lineage>
        <taxon>Eukaryota</taxon>
        <taxon>Fungi</taxon>
        <taxon>Dikarya</taxon>
        <taxon>Ascomycota</taxon>
        <taxon>Pezizomycotina</taxon>
        <taxon>Eurotiomycetes</taxon>
        <taxon>Eurotiomycetidae</taxon>
        <taxon>Eurotiales</taxon>
        <taxon>Trichocomaceae</taxon>
        <taxon>Talaromyces</taxon>
        <taxon>Talaromyces sect. Talaromyces</taxon>
    </lineage>
</organism>
<dbReference type="PANTHER" id="PTHR37535:SF2">
    <property type="entry name" value="FINGER DOMAIN PROTEIN, PUTATIVE (AFU_ORTHOLOGUE AFUA_6G09300)-RELATED"/>
    <property type="match status" value="1"/>
</dbReference>
<dbReference type="PhylomeDB" id="B6QSM1"/>
<dbReference type="PANTHER" id="PTHR37535">
    <property type="entry name" value="FLUG DOMAIN PROTEIN"/>
    <property type="match status" value="1"/>
</dbReference>
<evidence type="ECO:0000313" key="1">
    <source>
        <dbReference type="EMBL" id="EEA19374.1"/>
    </source>
</evidence>
<gene>
    <name evidence="1" type="ORF">PMAA_001690</name>
</gene>
<dbReference type="GO" id="GO:0003677">
    <property type="term" value="F:DNA binding"/>
    <property type="evidence" value="ECO:0007669"/>
    <property type="project" value="InterPro"/>
</dbReference>
<dbReference type="InterPro" id="IPR021842">
    <property type="entry name" value="DUF3435"/>
</dbReference>
<dbReference type="HOGENOM" id="CLU_1138649_0_0_1"/>
<dbReference type="Proteomes" id="UP000001294">
    <property type="component" value="Unassembled WGS sequence"/>
</dbReference>
<protein>
    <submittedName>
        <fullName evidence="1">Uncharacterized protein</fullName>
    </submittedName>
</protein>
<dbReference type="VEuPathDB" id="FungiDB:PMAA_001690"/>
<sequence length="300" mass="34921">MASHHPISLVRAKTPRLATMFLFPSNPSPSTNSTLRLVHVPQSHLTVRIWVVKRFWGRSRCNRGGSYTGWSASGVCSREVLQQKFDQALTETRATTLYAETTKCHIERMEKFWTEHATDESRYCAIFALEPRETLRECQTARIENFLHWVVRTCTIKKTSTVTTYWRQLSQLHITWWQCRISPQTLKEVFVFIEGPLTKEYDLDNTESEKPLLEAEEFMEVIQYHWAADINIFPNERQRVQVAAILLLAAYTGSRPGALLNITYRDLRLNMEKHRKTGKHELKLAVTLTKTKSGQKRKRP</sequence>
<dbReference type="OrthoDB" id="4485682at2759"/>
<accession>B6QSM1</accession>
<dbReference type="InterPro" id="IPR011010">
    <property type="entry name" value="DNA_brk_join_enz"/>
</dbReference>
<proteinExistence type="predicted"/>
<dbReference type="EMBL" id="DS995905">
    <property type="protein sequence ID" value="EEA19374.1"/>
    <property type="molecule type" value="Genomic_DNA"/>
</dbReference>
<keyword evidence="2" id="KW-1185">Reference proteome</keyword>
<dbReference type="Pfam" id="PF11917">
    <property type="entry name" value="DUF3435"/>
    <property type="match status" value="1"/>
</dbReference>
<dbReference type="STRING" id="441960.B6QSM1"/>
<dbReference type="AlphaFoldDB" id="B6QSM1"/>
<reference evidence="2" key="1">
    <citation type="journal article" date="2015" name="Genome Announc.">
        <title>Genome sequence of the AIDS-associated pathogen Penicillium marneffei (ATCC18224) and its near taxonomic relative Talaromyces stipitatus (ATCC10500).</title>
        <authorList>
            <person name="Nierman W.C."/>
            <person name="Fedorova-Abrams N.D."/>
            <person name="Andrianopoulos A."/>
        </authorList>
    </citation>
    <scope>NUCLEOTIDE SEQUENCE [LARGE SCALE GENOMIC DNA]</scope>
    <source>
        <strain evidence="2">ATCC 18224 / CBS 334.59 / QM 7333</strain>
    </source>
</reference>
<evidence type="ECO:0000313" key="2">
    <source>
        <dbReference type="Proteomes" id="UP000001294"/>
    </source>
</evidence>
<name>B6QSM1_TALMQ</name>